<accession>A0ABP8KCW7</accession>
<dbReference type="InterPro" id="IPR015286">
    <property type="entry name" value="Porin_fam_mycobact-type"/>
</dbReference>
<keyword evidence="1" id="KW-0732">Signal</keyword>
<comment type="caution">
    <text evidence="2">The sequence shown here is derived from an EMBL/GenBank/DDBJ whole genome shotgun (WGS) entry which is preliminary data.</text>
</comment>
<dbReference type="Proteomes" id="UP001500635">
    <property type="component" value="Unassembled WGS sequence"/>
</dbReference>
<organism evidence="2 3">
    <name type="scientific">Tsukamurella soli</name>
    <dbReference type="NCBI Taxonomy" id="644556"/>
    <lineage>
        <taxon>Bacteria</taxon>
        <taxon>Bacillati</taxon>
        <taxon>Actinomycetota</taxon>
        <taxon>Actinomycetes</taxon>
        <taxon>Mycobacteriales</taxon>
        <taxon>Tsukamurellaceae</taxon>
        <taxon>Tsukamurella</taxon>
    </lineage>
</organism>
<protein>
    <recommendedName>
        <fullName evidence="4">MspA protein</fullName>
    </recommendedName>
</protein>
<keyword evidence="3" id="KW-1185">Reference proteome</keyword>
<dbReference type="Pfam" id="PF09203">
    <property type="entry name" value="MspA"/>
    <property type="match status" value="1"/>
</dbReference>
<feature type="chain" id="PRO_5045825328" description="MspA protein" evidence="1">
    <location>
        <begin position="32"/>
        <end position="224"/>
    </location>
</feature>
<reference evidence="3" key="1">
    <citation type="journal article" date="2019" name="Int. J. Syst. Evol. Microbiol.">
        <title>The Global Catalogue of Microorganisms (GCM) 10K type strain sequencing project: providing services to taxonomists for standard genome sequencing and annotation.</title>
        <authorList>
            <consortium name="The Broad Institute Genomics Platform"/>
            <consortium name="The Broad Institute Genome Sequencing Center for Infectious Disease"/>
            <person name="Wu L."/>
            <person name="Ma J."/>
        </authorList>
    </citation>
    <scope>NUCLEOTIDE SEQUENCE [LARGE SCALE GENOMIC DNA]</scope>
    <source>
        <strain evidence="3">JCM 17688</strain>
    </source>
</reference>
<name>A0ABP8KCW7_9ACTN</name>
<proteinExistence type="predicted"/>
<feature type="signal peptide" evidence="1">
    <location>
        <begin position="1"/>
        <end position="31"/>
    </location>
</feature>
<sequence length="224" mass="22254">MGMRGRLAARSGVALVAAAAVAAVTAGQANADTFVPLPDGKKNVAAAGRFSAVLRSTGNHAKILPSLATAQTRTTWVTTNGFLDLEGAGQDVNGTLNLSLVSGCQFPGAIGVSIGISGPGVAANVGPNAGASAGLGGVSGGLGIPLSPGTTSGVTGNAGQYPWTSVLDNVPVTGDGTWSVGLKDYDVNYGNCSGYAQARVVTWVELKGSDRVQGYLYGKPFSLG</sequence>
<evidence type="ECO:0008006" key="4">
    <source>
        <dbReference type="Google" id="ProtNLM"/>
    </source>
</evidence>
<evidence type="ECO:0000313" key="2">
    <source>
        <dbReference type="EMBL" id="GAA4404348.1"/>
    </source>
</evidence>
<evidence type="ECO:0000256" key="1">
    <source>
        <dbReference type="SAM" id="SignalP"/>
    </source>
</evidence>
<dbReference type="EMBL" id="BAABFR010000121">
    <property type="protein sequence ID" value="GAA4404348.1"/>
    <property type="molecule type" value="Genomic_DNA"/>
</dbReference>
<evidence type="ECO:0000313" key="3">
    <source>
        <dbReference type="Proteomes" id="UP001500635"/>
    </source>
</evidence>
<gene>
    <name evidence="2" type="ORF">GCM10023147_46700</name>
</gene>